<keyword evidence="3" id="KW-0804">Transcription</keyword>
<protein>
    <submittedName>
        <fullName evidence="5">GntR family transcriptional regulator</fullName>
    </submittedName>
</protein>
<keyword evidence="2" id="KW-0238">DNA-binding</keyword>
<feature type="domain" description="HTH gntR-type" evidence="4">
    <location>
        <begin position="8"/>
        <end position="75"/>
    </location>
</feature>
<evidence type="ECO:0000259" key="4">
    <source>
        <dbReference type="PROSITE" id="PS50949"/>
    </source>
</evidence>
<proteinExistence type="predicted"/>
<gene>
    <name evidence="5" type="ORF">ASILVAE211_18490</name>
</gene>
<dbReference type="Pfam" id="PF00392">
    <property type="entry name" value="GntR"/>
    <property type="match status" value="1"/>
</dbReference>
<dbReference type="Gene3D" id="1.20.120.530">
    <property type="entry name" value="GntR ligand-binding domain-like"/>
    <property type="match status" value="1"/>
</dbReference>
<dbReference type="GO" id="GO:0003700">
    <property type="term" value="F:DNA-binding transcription factor activity"/>
    <property type="evidence" value="ECO:0007669"/>
    <property type="project" value="InterPro"/>
</dbReference>
<evidence type="ECO:0000256" key="1">
    <source>
        <dbReference type="ARBA" id="ARBA00023015"/>
    </source>
</evidence>
<dbReference type="InterPro" id="IPR011711">
    <property type="entry name" value="GntR_C"/>
</dbReference>
<dbReference type="Gene3D" id="1.10.10.10">
    <property type="entry name" value="Winged helix-like DNA-binding domain superfamily/Winged helix DNA-binding domain"/>
    <property type="match status" value="1"/>
</dbReference>
<dbReference type="GO" id="GO:0003677">
    <property type="term" value="F:DNA binding"/>
    <property type="evidence" value="ECO:0007669"/>
    <property type="project" value="UniProtKB-KW"/>
</dbReference>
<dbReference type="Proteomes" id="UP000708298">
    <property type="component" value="Unassembled WGS sequence"/>
</dbReference>
<evidence type="ECO:0000256" key="2">
    <source>
        <dbReference type="ARBA" id="ARBA00023125"/>
    </source>
</evidence>
<dbReference type="InterPro" id="IPR000524">
    <property type="entry name" value="Tscrpt_reg_HTH_GntR"/>
</dbReference>
<dbReference type="PANTHER" id="PTHR43537:SF39">
    <property type="entry name" value="HTH-TYPE TRANSCRIPTIONAL REGULATOR MCBR"/>
    <property type="match status" value="1"/>
</dbReference>
<dbReference type="SUPFAM" id="SSF46785">
    <property type="entry name" value="Winged helix' DNA-binding domain"/>
    <property type="match status" value="1"/>
</dbReference>
<keyword evidence="1" id="KW-0805">Transcription regulation</keyword>
<dbReference type="InterPro" id="IPR036388">
    <property type="entry name" value="WH-like_DNA-bd_sf"/>
</dbReference>
<reference evidence="5" key="2">
    <citation type="submission" date="2021-01" db="EMBL/GenBank/DDBJ databases">
        <authorList>
            <person name="Mieszkin S."/>
            <person name="Pouder E."/>
            <person name="Alain K."/>
        </authorList>
    </citation>
    <scope>NUCLEOTIDE SEQUENCE</scope>
    <source>
        <strain evidence="5">HW T2.11</strain>
    </source>
</reference>
<keyword evidence="6" id="KW-1185">Reference proteome</keyword>
<evidence type="ECO:0000313" key="6">
    <source>
        <dbReference type="Proteomes" id="UP000708298"/>
    </source>
</evidence>
<dbReference type="InterPro" id="IPR008920">
    <property type="entry name" value="TF_FadR/GntR_C"/>
</dbReference>
<dbReference type="EMBL" id="JAESVB010000011">
    <property type="protein sequence ID" value="MCB8877191.1"/>
    <property type="molecule type" value="Genomic_DNA"/>
</dbReference>
<dbReference type="Pfam" id="PF07729">
    <property type="entry name" value="FCD"/>
    <property type="match status" value="1"/>
</dbReference>
<dbReference type="SMART" id="SM00345">
    <property type="entry name" value="HTH_GNTR"/>
    <property type="match status" value="1"/>
</dbReference>
<evidence type="ECO:0000313" key="5">
    <source>
        <dbReference type="EMBL" id="MCB8877191.1"/>
    </source>
</evidence>
<dbReference type="InterPro" id="IPR036390">
    <property type="entry name" value="WH_DNA-bd_sf"/>
</dbReference>
<dbReference type="PANTHER" id="PTHR43537">
    <property type="entry name" value="TRANSCRIPTIONAL REGULATOR, GNTR FAMILY"/>
    <property type="match status" value="1"/>
</dbReference>
<accession>A0A963YUA3</accession>
<dbReference type="PROSITE" id="PS50949">
    <property type="entry name" value="HTH_GNTR"/>
    <property type="match status" value="1"/>
</dbReference>
<dbReference type="SMART" id="SM00895">
    <property type="entry name" value="FCD"/>
    <property type="match status" value="1"/>
</dbReference>
<name>A0A963YUA3_9PROT</name>
<comment type="caution">
    <text evidence="5">The sequence shown here is derived from an EMBL/GenBank/DDBJ whole genome shotgun (WGS) entry which is preliminary data.</text>
</comment>
<evidence type="ECO:0000256" key="3">
    <source>
        <dbReference type="ARBA" id="ARBA00023163"/>
    </source>
</evidence>
<dbReference type="SUPFAM" id="SSF48008">
    <property type="entry name" value="GntR ligand-binding domain-like"/>
    <property type="match status" value="1"/>
</dbReference>
<dbReference type="AlphaFoldDB" id="A0A963YUA3"/>
<organism evidence="5 6">
    <name type="scientific">Acidisoma silvae</name>
    <dbReference type="NCBI Taxonomy" id="2802396"/>
    <lineage>
        <taxon>Bacteria</taxon>
        <taxon>Pseudomonadati</taxon>
        <taxon>Pseudomonadota</taxon>
        <taxon>Alphaproteobacteria</taxon>
        <taxon>Acetobacterales</taxon>
        <taxon>Acidocellaceae</taxon>
        <taxon>Acidisoma</taxon>
    </lineage>
</organism>
<reference evidence="5" key="1">
    <citation type="journal article" date="2021" name="Microorganisms">
        <title>Acidisoma silvae sp. nov. and Acidisomacellulosilytica sp. nov., Two Acidophilic Bacteria Isolated from Decaying Wood, Hydrolyzing Cellulose and Producing Poly-3-hydroxybutyrate.</title>
        <authorList>
            <person name="Mieszkin S."/>
            <person name="Pouder E."/>
            <person name="Uroz S."/>
            <person name="Simon-Colin C."/>
            <person name="Alain K."/>
        </authorList>
    </citation>
    <scope>NUCLEOTIDE SEQUENCE</scope>
    <source>
        <strain evidence="5">HW T2.11</strain>
    </source>
</reference>
<sequence>MPVRASGETIHQWVFRGLRRAIMQGAFPPGQAVTIRGLAEAMEVSAMPVREALRRLVAERALTLLDNRRVRVPQMTPERFEELYVARTVLEVEAAVRALPLIDAARLEKLRAIDETINQAITRGDSESVVAGNFQFHLTLYSARRDSVLVPLIESVWLQTGPFMREALEAFPTAADGYDYHLAALDAIAARDEAALRHAVTHDIRTGIGHLVSSRKLTSAAA</sequence>